<dbReference type="InterPro" id="IPR007577">
    <property type="entry name" value="GlycoTrfase_DXD_sugar-bd_CS"/>
</dbReference>
<keyword evidence="1" id="KW-0808">Transferase</keyword>
<dbReference type="Gene3D" id="3.90.550.20">
    <property type="match status" value="1"/>
</dbReference>
<comment type="caution">
    <text evidence="2">The sequence shown here is derived from an EMBL/GenBank/DDBJ whole genome shotgun (WGS) entry which is preliminary data.</text>
</comment>
<dbReference type="Pfam" id="PF04488">
    <property type="entry name" value="Gly_transf_sug"/>
    <property type="match status" value="1"/>
</dbReference>
<dbReference type="PANTHER" id="PTHR32385:SF15">
    <property type="entry name" value="INOSITOL PHOSPHOCERAMIDE MANNOSYLTRANSFERASE 1"/>
    <property type="match status" value="1"/>
</dbReference>
<name>A0A4R4GHU3_9BACT</name>
<dbReference type="SUPFAM" id="SSF53448">
    <property type="entry name" value="Nucleotide-diphospho-sugar transferases"/>
    <property type="match status" value="1"/>
</dbReference>
<organism evidence="2 3">
    <name type="scientific">Phocaeicola dorei</name>
    <dbReference type="NCBI Taxonomy" id="357276"/>
    <lineage>
        <taxon>Bacteria</taxon>
        <taxon>Pseudomonadati</taxon>
        <taxon>Bacteroidota</taxon>
        <taxon>Bacteroidia</taxon>
        <taxon>Bacteroidales</taxon>
        <taxon>Bacteroidaceae</taxon>
        <taxon>Phocaeicola</taxon>
    </lineage>
</organism>
<evidence type="ECO:0008006" key="4">
    <source>
        <dbReference type="Google" id="ProtNLM"/>
    </source>
</evidence>
<evidence type="ECO:0000256" key="1">
    <source>
        <dbReference type="ARBA" id="ARBA00022679"/>
    </source>
</evidence>
<accession>A0A4R4GHU3</accession>
<evidence type="ECO:0000313" key="3">
    <source>
        <dbReference type="Proteomes" id="UP000294527"/>
    </source>
</evidence>
<sequence length="230" mass="27306">MIPRTIHYCWFGGKEKPAEVLRMITSWQKHCPGYEIKEWNESNFDIRLNRYCEKAYAAQKWAFVSDVARLWALVHEGGIYMDTDVELVRPLDRLLTNRAFLGFEGTQWIGTNLIGAEPSHSFFIEFLKSYDHRCFITPDGKPDQTTNVEELTHKLEKAYGFRKDGSLQQLGDITLYPTDYFCPYDYIDGQLHRTENTYSIHWYSQTWIKRSQWINKLSQWMHRLTGNRMK</sequence>
<dbReference type="GO" id="GO:0051999">
    <property type="term" value="P:mannosyl-inositol phosphorylceramide biosynthetic process"/>
    <property type="evidence" value="ECO:0007669"/>
    <property type="project" value="TreeGrafter"/>
</dbReference>
<proteinExistence type="predicted"/>
<evidence type="ECO:0000313" key="2">
    <source>
        <dbReference type="EMBL" id="TDA76356.1"/>
    </source>
</evidence>
<reference evidence="2 3" key="1">
    <citation type="journal article" date="2019" name="Nat. Microbiol.">
        <title>Genomic variation and strain-specific functional adaptation in the human gut microbiome during early life.</title>
        <authorList>
            <person name="Vatanen T."/>
            <person name="Plichta D.R."/>
            <person name="Somani J."/>
            <person name="Munch P.C."/>
            <person name="Arthur T.D."/>
            <person name="Hall A.B."/>
            <person name="Rudolf S."/>
            <person name="Oakeley E.J."/>
            <person name="Ke X."/>
            <person name="Young R.A."/>
            <person name="Haiser H.J."/>
            <person name="Kolde R."/>
            <person name="Yassour M."/>
            <person name="Luopajarvi K."/>
            <person name="Siljander H."/>
            <person name="Virtanen S.M."/>
            <person name="Ilonen J."/>
            <person name="Uibo R."/>
            <person name="Tillmann V."/>
            <person name="Mokurov S."/>
            <person name="Dorshakova N."/>
            <person name="Porter J.A."/>
            <person name="McHardy A.C."/>
            <person name="Lahdesmaki H."/>
            <person name="Vlamakis H."/>
            <person name="Huttenhower C."/>
            <person name="Knip M."/>
            <person name="Xavier R.J."/>
        </authorList>
    </citation>
    <scope>NUCLEOTIDE SEQUENCE [LARGE SCALE GENOMIC DNA]</scope>
    <source>
        <strain evidence="2 3">RJX1047</strain>
    </source>
</reference>
<dbReference type="InterPro" id="IPR029044">
    <property type="entry name" value="Nucleotide-diphossugar_trans"/>
</dbReference>
<dbReference type="InterPro" id="IPR051706">
    <property type="entry name" value="Glycosyltransferase_domain"/>
</dbReference>
<dbReference type="Proteomes" id="UP000294527">
    <property type="component" value="Unassembled WGS sequence"/>
</dbReference>
<dbReference type="EMBL" id="SLTU01000001">
    <property type="protein sequence ID" value="TDA76356.1"/>
    <property type="molecule type" value="Genomic_DNA"/>
</dbReference>
<dbReference type="GO" id="GO:0000030">
    <property type="term" value="F:mannosyltransferase activity"/>
    <property type="evidence" value="ECO:0007669"/>
    <property type="project" value="TreeGrafter"/>
</dbReference>
<protein>
    <recommendedName>
        <fullName evidence="4">Glycosyl transferase</fullName>
    </recommendedName>
</protein>
<dbReference type="AlphaFoldDB" id="A0A4R4GHU3"/>
<gene>
    <name evidence="2" type="ORF">E1I98_08295</name>
</gene>
<dbReference type="PANTHER" id="PTHR32385">
    <property type="entry name" value="MANNOSYL PHOSPHORYLINOSITOL CERAMIDE SYNTHASE"/>
    <property type="match status" value="1"/>
</dbReference>
<dbReference type="GO" id="GO:0016020">
    <property type="term" value="C:membrane"/>
    <property type="evidence" value="ECO:0007669"/>
    <property type="project" value="GOC"/>
</dbReference>